<dbReference type="InterPro" id="IPR010921">
    <property type="entry name" value="Trp_repressor/repl_initiator"/>
</dbReference>
<dbReference type="GO" id="GO:0005524">
    <property type="term" value="F:ATP binding"/>
    <property type="evidence" value="ECO:0007669"/>
    <property type="project" value="InterPro"/>
</dbReference>
<dbReference type="InterPro" id="IPR013159">
    <property type="entry name" value="DnaA_C"/>
</dbReference>
<organism evidence="2 3">
    <name type="scientific">Jiella avicenniae</name>
    <dbReference type="NCBI Taxonomy" id="2907202"/>
    <lineage>
        <taxon>Bacteria</taxon>
        <taxon>Pseudomonadati</taxon>
        <taxon>Pseudomonadota</taxon>
        <taxon>Alphaproteobacteria</taxon>
        <taxon>Hyphomicrobiales</taxon>
        <taxon>Aurantimonadaceae</taxon>
        <taxon>Jiella</taxon>
    </lineage>
</organism>
<dbReference type="Proteomes" id="UP001139035">
    <property type="component" value="Unassembled WGS sequence"/>
</dbReference>
<protein>
    <recommendedName>
        <fullName evidence="1">Chromosomal replication initiator DnaA C-terminal domain-containing protein</fullName>
    </recommendedName>
</protein>
<dbReference type="CDD" id="cd06571">
    <property type="entry name" value="Bac_DnaA_C"/>
    <property type="match status" value="1"/>
</dbReference>
<accession>A0A9X1T2T6</accession>
<sequence length="160" mass="17421">MQQAMPRETTGATEGCRTPPLWWEAAGALMRAPAEPAAGEDDRDRLADAACRLAQEIAALGFDVPVAEIRRPSRAESRACDARHAAMYLANTTFGISLTRIGTAFGRERTSIAHAIRRVEDRRDDAACNLMLERLEALAITACRAIDTGIAVKLSSKVRR</sequence>
<comment type="caution">
    <text evidence="2">The sequence shown here is derived from an EMBL/GenBank/DDBJ whole genome shotgun (WGS) entry which is preliminary data.</text>
</comment>
<name>A0A9X1T2T6_9HYPH</name>
<evidence type="ECO:0000313" key="2">
    <source>
        <dbReference type="EMBL" id="MCE7026576.1"/>
    </source>
</evidence>
<gene>
    <name evidence="2" type="ORF">LZD57_01105</name>
</gene>
<dbReference type="GO" id="GO:0043565">
    <property type="term" value="F:sequence-specific DNA binding"/>
    <property type="evidence" value="ECO:0007669"/>
    <property type="project" value="InterPro"/>
</dbReference>
<evidence type="ECO:0000259" key="1">
    <source>
        <dbReference type="SMART" id="SM00760"/>
    </source>
</evidence>
<dbReference type="AlphaFoldDB" id="A0A9X1T2T6"/>
<keyword evidence="3" id="KW-1185">Reference proteome</keyword>
<dbReference type="GO" id="GO:0006275">
    <property type="term" value="P:regulation of DNA replication"/>
    <property type="evidence" value="ECO:0007669"/>
    <property type="project" value="InterPro"/>
</dbReference>
<dbReference type="SMART" id="SM00760">
    <property type="entry name" value="Bac_DnaA_C"/>
    <property type="match status" value="1"/>
</dbReference>
<dbReference type="Gene3D" id="1.10.1750.10">
    <property type="match status" value="1"/>
</dbReference>
<dbReference type="EMBL" id="JAJUWU010000001">
    <property type="protein sequence ID" value="MCE7026576.1"/>
    <property type="molecule type" value="Genomic_DNA"/>
</dbReference>
<dbReference type="GO" id="GO:0006270">
    <property type="term" value="P:DNA replication initiation"/>
    <property type="evidence" value="ECO:0007669"/>
    <property type="project" value="InterPro"/>
</dbReference>
<evidence type="ECO:0000313" key="3">
    <source>
        <dbReference type="Proteomes" id="UP001139035"/>
    </source>
</evidence>
<dbReference type="Pfam" id="PF08299">
    <property type="entry name" value="Bac_DnaA_C"/>
    <property type="match status" value="1"/>
</dbReference>
<dbReference type="RefSeq" id="WP_233717268.1">
    <property type="nucleotide sequence ID" value="NZ_JAJUWU010000001.1"/>
</dbReference>
<proteinExistence type="predicted"/>
<feature type="domain" description="Chromosomal replication initiator DnaA C-terminal" evidence="1">
    <location>
        <begin position="50"/>
        <end position="119"/>
    </location>
</feature>
<dbReference type="SUPFAM" id="SSF48295">
    <property type="entry name" value="TrpR-like"/>
    <property type="match status" value="1"/>
</dbReference>
<reference evidence="2" key="1">
    <citation type="submission" date="2022-01" db="EMBL/GenBank/DDBJ databases">
        <title>Jiella avicenniae sp. nov., a novel endophytic bacterium isolated from bark of Avicennia marina.</title>
        <authorList>
            <person name="Tuo L."/>
        </authorList>
    </citation>
    <scope>NUCLEOTIDE SEQUENCE</scope>
    <source>
        <strain evidence="2">CBK1P-4</strain>
    </source>
</reference>